<protein>
    <recommendedName>
        <fullName evidence="3">PPPDE domain-containing protein</fullName>
    </recommendedName>
</protein>
<dbReference type="EMBL" id="AP025314">
    <property type="protein sequence ID" value="BDD08754.1"/>
    <property type="molecule type" value="Genomic_DNA"/>
</dbReference>
<dbReference type="RefSeq" id="WP_338393990.1">
    <property type="nucleotide sequence ID" value="NZ_AP025314.1"/>
</dbReference>
<organism evidence="1 2">
    <name type="scientific">Fulvitalea axinellae</name>
    <dbReference type="NCBI Taxonomy" id="1182444"/>
    <lineage>
        <taxon>Bacteria</taxon>
        <taxon>Pseudomonadati</taxon>
        <taxon>Bacteroidota</taxon>
        <taxon>Cytophagia</taxon>
        <taxon>Cytophagales</taxon>
        <taxon>Persicobacteraceae</taxon>
        <taxon>Fulvitalea</taxon>
    </lineage>
</organism>
<keyword evidence="2" id="KW-1185">Reference proteome</keyword>
<dbReference type="Proteomes" id="UP001348817">
    <property type="component" value="Chromosome"/>
</dbReference>
<gene>
    <name evidence="1" type="ORF">FUAX_11860</name>
</gene>
<evidence type="ECO:0008006" key="3">
    <source>
        <dbReference type="Google" id="ProtNLM"/>
    </source>
</evidence>
<reference evidence="1 2" key="1">
    <citation type="submission" date="2021-12" db="EMBL/GenBank/DDBJ databases">
        <title>Genome sequencing of bacteria with rrn-lacking chromosome and rrn-plasmid.</title>
        <authorList>
            <person name="Anda M."/>
            <person name="Iwasaki W."/>
        </authorList>
    </citation>
    <scope>NUCLEOTIDE SEQUENCE [LARGE SCALE GENOMIC DNA]</scope>
    <source>
        <strain evidence="1 2">DSM 100852</strain>
    </source>
</reference>
<accession>A0AAU9CQR0</accession>
<dbReference type="AlphaFoldDB" id="A0AAU9CQR0"/>
<name>A0AAU9CQR0_9BACT</name>
<evidence type="ECO:0000313" key="2">
    <source>
        <dbReference type="Proteomes" id="UP001348817"/>
    </source>
</evidence>
<proteinExistence type="predicted"/>
<dbReference type="KEGG" id="fax:FUAX_11860"/>
<evidence type="ECO:0000313" key="1">
    <source>
        <dbReference type="EMBL" id="BDD08754.1"/>
    </source>
</evidence>
<sequence length="277" mass="32136">MPALVYHLPHIPETDKGPESETYKKTLRFRIKRNLPKKYRKHREILPEVFLNKRKNARHKRSESKPFQAMWQDAQGKTHDGDPPKGWIKAQGQSLGEFFMPNPLERVDGKVKTLADIKSVVEGLDGTEEVHGLNFRFNCHKDNMPGHAWYSVLLQDKELFNVGSGMSGIPDRHSGAHYEFLSYTDNDEFAKKTHHRDYPITSKQVRNLVRELEAYRIDKPYTMMGNNCAHFVRRTMKDQLGIKPPYCGVVPTPRGFIRWNSLRNLSVGALRMLRLIK</sequence>